<feature type="compositionally biased region" description="Basic residues" evidence="1">
    <location>
        <begin position="91"/>
        <end position="101"/>
    </location>
</feature>
<feature type="region of interest" description="Disordered" evidence="1">
    <location>
        <begin position="204"/>
        <end position="223"/>
    </location>
</feature>
<feature type="compositionally biased region" description="Polar residues" evidence="1">
    <location>
        <begin position="258"/>
        <end position="277"/>
    </location>
</feature>
<feature type="compositionally biased region" description="Basic and acidic residues" evidence="1">
    <location>
        <begin position="24"/>
        <end position="50"/>
    </location>
</feature>
<feature type="region of interest" description="Disordered" evidence="1">
    <location>
        <begin position="421"/>
        <end position="492"/>
    </location>
</feature>
<protein>
    <submittedName>
        <fullName evidence="2">Uncharacterized protein</fullName>
    </submittedName>
</protein>
<evidence type="ECO:0000313" key="2">
    <source>
        <dbReference type="EMBL" id="KAA8494088.1"/>
    </source>
</evidence>
<feature type="region of interest" description="Disordered" evidence="1">
    <location>
        <begin position="1"/>
        <end position="105"/>
    </location>
</feature>
<evidence type="ECO:0000313" key="3">
    <source>
        <dbReference type="Proteomes" id="UP000324585"/>
    </source>
</evidence>
<organism evidence="2 3">
    <name type="scientific">Porphyridium purpureum</name>
    <name type="common">Red alga</name>
    <name type="synonym">Porphyridium cruentum</name>
    <dbReference type="NCBI Taxonomy" id="35688"/>
    <lineage>
        <taxon>Eukaryota</taxon>
        <taxon>Rhodophyta</taxon>
        <taxon>Bangiophyceae</taxon>
        <taxon>Porphyridiales</taxon>
        <taxon>Porphyridiaceae</taxon>
        <taxon>Porphyridium</taxon>
    </lineage>
</organism>
<feature type="compositionally biased region" description="Low complexity" evidence="1">
    <location>
        <begin position="11"/>
        <end position="23"/>
    </location>
</feature>
<proteinExistence type="predicted"/>
<dbReference type="Proteomes" id="UP000324585">
    <property type="component" value="Unassembled WGS sequence"/>
</dbReference>
<name>A0A5J4YS12_PORPP</name>
<feature type="region of interest" description="Disordered" evidence="1">
    <location>
        <begin position="251"/>
        <end position="280"/>
    </location>
</feature>
<feature type="compositionally biased region" description="Basic residues" evidence="1">
    <location>
        <begin position="1"/>
        <end position="10"/>
    </location>
</feature>
<accession>A0A5J4YS12</accession>
<feature type="region of interest" description="Disordered" evidence="1">
    <location>
        <begin position="130"/>
        <end position="173"/>
    </location>
</feature>
<feature type="compositionally biased region" description="Polar residues" evidence="1">
    <location>
        <begin position="483"/>
        <end position="492"/>
    </location>
</feature>
<evidence type="ECO:0000256" key="1">
    <source>
        <dbReference type="SAM" id="MobiDB-lite"/>
    </source>
</evidence>
<sequence>MDQYYKKRKVAAPSGQAAGAALSSERRKEKGHAPQDQHSADQSQKSKDSSRALQDPQRWPARPTLGSYHAPPPRRLIPPRPASAVSVGSKAGKRKRFRRRGPGILGAETDLHRRLSGLLTSDGMARIALVPITSPGSSTESNSSATKKERVAEQQRQERQLNAERRAQRLEPVLGSPQSARTVAEAMGDLSPSKNVRFQRQLGLAPTPHSPVSTKTSAEETKRHAERADALRRYLSDPKVMQLLRAPPRLGAMHRADNPSSSAVNRSHMSDSYTDGATSLPAVLRRSVPPQVSPRRAMRRYVKQHKRHLPESSGGVGSHAGHQNAAMEYVIEDRADRHTQEVVAQSYGGFELLLGAVNAVQSAGVSAAHTVLQAEATAPVSAAIATTPVVPPATPSAPDDRTISVRPPAFRRLEFTREAEDWPGDALPERRRGAARSRQRTTRSADASANVSAIPARRNRPPAPASAASRPPRGGAAADADPTQLSDSTLSD</sequence>
<feature type="compositionally biased region" description="Low complexity" evidence="1">
    <location>
        <begin position="465"/>
        <end position="482"/>
    </location>
</feature>
<reference evidence="3" key="1">
    <citation type="journal article" date="2019" name="Nat. Commun.">
        <title>Expansion of phycobilisome linker gene families in mesophilic red algae.</title>
        <authorList>
            <person name="Lee J."/>
            <person name="Kim D."/>
            <person name="Bhattacharya D."/>
            <person name="Yoon H.S."/>
        </authorList>
    </citation>
    <scope>NUCLEOTIDE SEQUENCE [LARGE SCALE GENOMIC DNA]</scope>
    <source>
        <strain evidence="3">CCMP 1328</strain>
    </source>
</reference>
<feature type="region of interest" description="Disordered" evidence="1">
    <location>
        <begin position="388"/>
        <end position="407"/>
    </location>
</feature>
<feature type="compositionally biased region" description="Low complexity" evidence="1">
    <location>
        <begin position="133"/>
        <end position="145"/>
    </location>
</feature>
<comment type="caution">
    <text evidence="2">The sequence shown here is derived from an EMBL/GenBank/DDBJ whole genome shotgun (WGS) entry which is preliminary data.</text>
</comment>
<dbReference type="AlphaFoldDB" id="A0A5J4YS12"/>
<feature type="compositionally biased region" description="Basic and acidic residues" evidence="1">
    <location>
        <begin position="146"/>
        <end position="169"/>
    </location>
</feature>
<dbReference type="EMBL" id="VRMN01000005">
    <property type="protein sequence ID" value="KAA8494088.1"/>
    <property type="molecule type" value="Genomic_DNA"/>
</dbReference>
<gene>
    <name evidence="2" type="ORF">FVE85_4063</name>
</gene>
<keyword evidence="3" id="KW-1185">Reference proteome</keyword>
<feature type="compositionally biased region" description="Pro residues" evidence="1">
    <location>
        <begin position="70"/>
        <end position="81"/>
    </location>
</feature>